<organism evidence="19 20">
    <name type="scientific">Candidatus Phytoplasma pruni</name>
    <dbReference type="NCBI Taxonomy" id="479893"/>
    <lineage>
        <taxon>Bacteria</taxon>
        <taxon>Bacillati</taxon>
        <taxon>Mycoplasmatota</taxon>
        <taxon>Mollicutes</taxon>
        <taxon>Acholeplasmatales</taxon>
        <taxon>Acholeplasmataceae</taxon>
        <taxon>Candidatus Phytoplasma</taxon>
        <taxon>16SrIII (X-disease group)</taxon>
    </lineage>
</organism>
<feature type="binding site" evidence="15 16">
    <location>
        <begin position="131"/>
        <end position="136"/>
    </location>
    <ligand>
        <name>S-adenosyl-L-methionine</name>
        <dbReference type="ChEBI" id="CHEBI:59789"/>
    </ligand>
</feature>
<evidence type="ECO:0000256" key="1">
    <source>
        <dbReference type="ARBA" id="ARBA00002634"/>
    </source>
</evidence>
<dbReference type="Pfam" id="PF01746">
    <property type="entry name" value="tRNA_m1G_MT"/>
    <property type="match status" value="1"/>
</dbReference>
<evidence type="ECO:0000256" key="17">
    <source>
        <dbReference type="RuleBase" id="RU003464"/>
    </source>
</evidence>
<evidence type="ECO:0000256" key="9">
    <source>
        <dbReference type="ARBA" id="ARBA00022679"/>
    </source>
</evidence>
<comment type="caution">
    <text evidence="19">The sequence shown here is derived from an EMBL/GenBank/DDBJ whole genome shotgun (WGS) entry which is preliminary data.</text>
</comment>
<evidence type="ECO:0000256" key="5">
    <source>
        <dbReference type="ARBA" id="ARBA00012807"/>
    </source>
</evidence>
<dbReference type="InterPro" id="IPR016009">
    <property type="entry name" value="tRNA_MeTrfase_TRMD/TRM10"/>
</dbReference>
<dbReference type="Gene3D" id="3.40.1280.10">
    <property type="match status" value="1"/>
</dbReference>
<comment type="similarity">
    <text evidence="3 15 17">Belongs to the RNA methyltransferase TrmD family.</text>
</comment>
<dbReference type="PIRSF" id="PIRSF000386">
    <property type="entry name" value="tRNA_mtase"/>
    <property type="match status" value="1"/>
</dbReference>
<dbReference type="InterPro" id="IPR029026">
    <property type="entry name" value="tRNA_m1G_MTases_N"/>
</dbReference>
<dbReference type="PANTHER" id="PTHR46417:SF1">
    <property type="entry name" value="TRNA (GUANINE-N(1)-)-METHYLTRANSFERASE"/>
    <property type="match status" value="1"/>
</dbReference>
<gene>
    <name evidence="15 19" type="primary">trmD</name>
    <name evidence="19" type="ORF">HR065_00160</name>
</gene>
<comment type="catalytic activity">
    <reaction evidence="14 15 17">
        <text>guanosine(37) in tRNA + S-adenosyl-L-methionine = N(1)-methylguanosine(37) in tRNA + S-adenosyl-L-homocysteine + H(+)</text>
        <dbReference type="Rhea" id="RHEA:36899"/>
        <dbReference type="Rhea" id="RHEA-COMP:10145"/>
        <dbReference type="Rhea" id="RHEA-COMP:10147"/>
        <dbReference type="ChEBI" id="CHEBI:15378"/>
        <dbReference type="ChEBI" id="CHEBI:57856"/>
        <dbReference type="ChEBI" id="CHEBI:59789"/>
        <dbReference type="ChEBI" id="CHEBI:73542"/>
        <dbReference type="ChEBI" id="CHEBI:74269"/>
        <dbReference type="EC" id="2.1.1.228"/>
    </reaction>
</comment>
<evidence type="ECO:0000256" key="6">
    <source>
        <dbReference type="ARBA" id="ARBA00014679"/>
    </source>
</evidence>
<keyword evidence="8 15" id="KW-0489">Methyltransferase</keyword>
<dbReference type="InterPro" id="IPR002649">
    <property type="entry name" value="tRNA_m1G_MeTrfase_TrmD"/>
</dbReference>
<dbReference type="Proteomes" id="UP000568109">
    <property type="component" value="Unassembled WGS sequence"/>
</dbReference>
<feature type="binding site" evidence="15 16">
    <location>
        <position position="112"/>
    </location>
    <ligand>
        <name>S-adenosyl-L-methionine</name>
        <dbReference type="ChEBI" id="CHEBI:59789"/>
    </ligand>
</feature>
<evidence type="ECO:0000313" key="20">
    <source>
        <dbReference type="Proteomes" id="UP000568109"/>
    </source>
</evidence>
<accession>A0A851HBX8</accession>
<name>A0A851HBX8_9MOLU</name>
<protein>
    <recommendedName>
        <fullName evidence="6 15">tRNA (guanine-N(1)-)-methyltransferase</fullName>
        <ecNumber evidence="5 15">2.1.1.228</ecNumber>
    </recommendedName>
    <alternativeName>
        <fullName evidence="12 15">M1G-methyltransferase</fullName>
    </alternativeName>
    <alternativeName>
        <fullName evidence="13 15">tRNA [GM37] methyltransferase</fullName>
    </alternativeName>
</protein>
<dbReference type="InterPro" id="IPR029028">
    <property type="entry name" value="Alpha/beta_knot_MTases"/>
</dbReference>
<keyword evidence="11 15" id="KW-0819">tRNA processing</keyword>
<keyword evidence="10 15" id="KW-0949">S-adenosyl-L-methionine</keyword>
<evidence type="ECO:0000256" key="13">
    <source>
        <dbReference type="ARBA" id="ARBA00033392"/>
    </source>
</evidence>
<evidence type="ECO:0000256" key="16">
    <source>
        <dbReference type="PIRSR" id="PIRSR000386-1"/>
    </source>
</evidence>
<dbReference type="NCBIfam" id="NF000648">
    <property type="entry name" value="PRK00026.1"/>
    <property type="match status" value="1"/>
</dbReference>
<comment type="subcellular location">
    <subcellularLocation>
        <location evidence="2 15 17">Cytoplasm</location>
    </subcellularLocation>
</comment>
<dbReference type="EMBL" id="JABUOH010000003">
    <property type="protein sequence ID" value="NWN45498.1"/>
    <property type="molecule type" value="Genomic_DNA"/>
</dbReference>
<evidence type="ECO:0000256" key="8">
    <source>
        <dbReference type="ARBA" id="ARBA00022603"/>
    </source>
</evidence>
<dbReference type="EC" id="2.1.1.228" evidence="5 15"/>
<keyword evidence="9 15" id="KW-0808">Transferase</keyword>
<evidence type="ECO:0000256" key="11">
    <source>
        <dbReference type="ARBA" id="ARBA00022694"/>
    </source>
</evidence>
<dbReference type="Gene3D" id="1.10.1270.20">
    <property type="entry name" value="tRNA(m1g37)methyltransferase, domain 2"/>
    <property type="match status" value="1"/>
</dbReference>
<evidence type="ECO:0000256" key="2">
    <source>
        <dbReference type="ARBA" id="ARBA00004496"/>
    </source>
</evidence>
<evidence type="ECO:0000256" key="7">
    <source>
        <dbReference type="ARBA" id="ARBA00022490"/>
    </source>
</evidence>
<proteinExistence type="inferred from homology"/>
<dbReference type="RefSeq" id="WP_178733899.1">
    <property type="nucleotide sequence ID" value="NZ_JABUOH010000003.1"/>
</dbReference>
<dbReference type="NCBIfam" id="TIGR00088">
    <property type="entry name" value="trmD"/>
    <property type="match status" value="1"/>
</dbReference>
<evidence type="ECO:0000256" key="12">
    <source>
        <dbReference type="ARBA" id="ARBA00029736"/>
    </source>
</evidence>
<dbReference type="PANTHER" id="PTHR46417">
    <property type="entry name" value="TRNA (GUANINE-N(1)-)-METHYLTRANSFERASE"/>
    <property type="match status" value="1"/>
</dbReference>
<dbReference type="GO" id="GO:0005829">
    <property type="term" value="C:cytosol"/>
    <property type="evidence" value="ECO:0007669"/>
    <property type="project" value="TreeGrafter"/>
</dbReference>
<dbReference type="FunFam" id="3.40.1280.10:FF:000001">
    <property type="entry name" value="tRNA (guanine-N(1)-)-methyltransferase"/>
    <property type="match status" value="1"/>
</dbReference>
<comment type="function">
    <text evidence="1 15 17">Specifically methylates guanosine-37 in various tRNAs.</text>
</comment>
<comment type="subunit">
    <text evidence="4 15 17">Homodimer.</text>
</comment>
<evidence type="ECO:0000256" key="4">
    <source>
        <dbReference type="ARBA" id="ARBA00011738"/>
    </source>
</evidence>
<sequence length="250" mass="29013">MKFDIITIFPSFFDSFLNNSIIKRAQMNEQIEFEIHDLRKYSNNKHNQIDDIPYSGDVGMLLKFPPFYDALQQIKTHSKSRVILLSPQGNVLTQQKAVEYVQNFSHLVILCGNYEGVDARVLDYVDEEISIGDYVLTGGEIAATVFIDVIARLVPDVIKKESYLNDSHQNGLLKYPQYTKPQTYQNKSVPDILLSGHHENIAQWREKESLRNTFLKRPDLLEKTTLNEKQHQLLEEIKKETKNQKINKKD</sequence>
<dbReference type="FunFam" id="1.10.1270.20:FF:000001">
    <property type="entry name" value="tRNA (guanine-N(1)-)-methyltransferase"/>
    <property type="match status" value="1"/>
</dbReference>
<evidence type="ECO:0000256" key="14">
    <source>
        <dbReference type="ARBA" id="ARBA00047783"/>
    </source>
</evidence>
<keyword evidence="20" id="KW-1185">Reference proteome</keyword>
<evidence type="ECO:0000313" key="19">
    <source>
        <dbReference type="EMBL" id="NWN45498.1"/>
    </source>
</evidence>
<keyword evidence="7 15" id="KW-0963">Cytoplasm</keyword>
<dbReference type="GO" id="GO:0002939">
    <property type="term" value="P:tRNA N1-guanine methylation"/>
    <property type="evidence" value="ECO:0007669"/>
    <property type="project" value="TreeGrafter"/>
</dbReference>
<dbReference type="InterPro" id="IPR023148">
    <property type="entry name" value="tRNA_m1G_MeTrfase_C_sf"/>
</dbReference>
<dbReference type="AlphaFoldDB" id="A0A851HBX8"/>
<dbReference type="CDD" id="cd18080">
    <property type="entry name" value="TrmD-like"/>
    <property type="match status" value="1"/>
</dbReference>
<dbReference type="GO" id="GO:0052906">
    <property type="term" value="F:tRNA (guanine(37)-N1)-methyltransferase activity"/>
    <property type="evidence" value="ECO:0007669"/>
    <property type="project" value="UniProtKB-UniRule"/>
</dbReference>
<dbReference type="SUPFAM" id="SSF75217">
    <property type="entry name" value="alpha/beta knot"/>
    <property type="match status" value="1"/>
</dbReference>
<evidence type="ECO:0000259" key="18">
    <source>
        <dbReference type="Pfam" id="PF01746"/>
    </source>
</evidence>
<evidence type="ECO:0000256" key="10">
    <source>
        <dbReference type="ARBA" id="ARBA00022691"/>
    </source>
</evidence>
<evidence type="ECO:0000256" key="3">
    <source>
        <dbReference type="ARBA" id="ARBA00007630"/>
    </source>
</evidence>
<evidence type="ECO:0000256" key="15">
    <source>
        <dbReference type="HAMAP-Rule" id="MF_00605"/>
    </source>
</evidence>
<reference evidence="19 20" key="1">
    <citation type="submission" date="2020-06" db="EMBL/GenBank/DDBJ databases">
        <title>Draft genome sequence of Candidatus Phytoplasma pruni (X-disease group, subgroup 16SrIII-B) strain ChTDIII from Argentina.</title>
        <authorList>
            <person name="Fernandez F.D."/>
            <person name="Zuebert C."/>
            <person name="Huettel B."/>
            <person name="Kube M."/>
            <person name="Conci L.R."/>
        </authorList>
    </citation>
    <scope>NUCLEOTIDE SEQUENCE [LARGE SCALE GENOMIC DNA]</scope>
    <source>
        <strain evidence="19 20">ChTDIII</strain>
    </source>
</reference>
<feature type="domain" description="tRNA methyltransferase TRMD/TRM10-type" evidence="18">
    <location>
        <begin position="1"/>
        <end position="223"/>
    </location>
</feature>
<dbReference type="HAMAP" id="MF_00605">
    <property type="entry name" value="TrmD"/>
    <property type="match status" value="1"/>
</dbReference>